<feature type="compositionally biased region" description="Gly residues" evidence="4">
    <location>
        <begin position="46"/>
        <end position="56"/>
    </location>
</feature>
<keyword evidence="3" id="KW-0862">Zinc</keyword>
<protein>
    <recommendedName>
        <fullName evidence="5">B30.2/SPRY domain-containing protein</fullName>
    </recommendedName>
</protein>
<dbReference type="Gene3D" id="2.60.120.920">
    <property type="match status" value="1"/>
</dbReference>
<evidence type="ECO:0000256" key="2">
    <source>
        <dbReference type="ARBA" id="ARBA00022771"/>
    </source>
</evidence>
<feature type="compositionally biased region" description="Basic and acidic residues" evidence="4">
    <location>
        <begin position="67"/>
        <end position="76"/>
    </location>
</feature>
<dbReference type="InterPro" id="IPR013320">
    <property type="entry name" value="ConA-like_dom_sf"/>
</dbReference>
<dbReference type="InterPro" id="IPR051051">
    <property type="entry name" value="E3_ubiq-ligase_TRIM/RNF"/>
</dbReference>
<dbReference type="GO" id="GO:0005737">
    <property type="term" value="C:cytoplasm"/>
    <property type="evidence" value="ECO:0007669"/>
    <property type="project" value="UniProtKB-ARBA"/>
</dbReference>
<organism evidence="6 7">
    <name type="scientific">Oryzias latipes</name>
    <name type="common">Japanese rice fish</name>
    <name type="synonym">Japanese killifish</name>
    <dbReference type="NCBI Taxonomy" id="8090"/>
    <lineage>
        <taxon>Eukaryota</taxon>
        <taxon>Metazoa</taxon>
        <taxon>Chordata</taxon>
        <taxon>Craniata</taxon>
        <taxon>Vertebrata</taxon>
        <taxon>Euteleostomi</taxon>
        <taxon>Actinopterygii</taxon>
        <taxon>Neopterygii</taxon>
        <taxon>Teleostei</taxon>
        <taxon>Neoteleostei</taxon>
        <taxon>Acanthomorphata</taxon>
        <taxon>Ovalentaria</taxon>
        <taxon>Atherinomorphae</taxon>
        <taxon>Beloniformes</taxon>
        <taxon>Adrianichthyidae</taxon>
        <taxon>Oryziinae</taxon>
        <taxon>Oryzias</taxon>
    </lineage>
</organism>
<evidence type="ECO:0000313" key="6">
    <source>
        <dbReference type="Ensembl" id="ENSORLP00020019756.1"/>
    </source>
</evidence>
<reference key="1">
    <citation type="journal article" date="2007" name="Nature">
        <title>The medaka draft genome and insights into vertebrate genome evolution.</title>
        <authorList>
            <person name="Kasahara M."/>
            <person name="Naruse K."/>
            <person name="Sasaki S."/>
            <person name="Nakatani Y."/>
            <person name="Qu W."/>
            <person name="Ahsan B."/>
            <person name="Yamada T."/>
            <person name="Nagayasu Y."/>
            <person name="Doi K."/>
            <person name="Kasai Y."/>
            <person name="Jindo T."/>
            <person name="Kobayashi D."/>
            <person name="Shimada A."/>
            <person name="Toyoda A."/>
            <person name="Kuroki Y."/>
            <person name="Fujiyama A."/>
            <person name="Sasaki T."/>
            <person name="Shimizu A."/>
            <person name="Asakawa S."/>
            <person name="Shimizu N."/>
            <person name="Hashimoto S."/>
            <person name="Yang J."/>
            <person name="Lee Y."/>
            <person name="Matsushima K."/>
            <person name="Sugano S."/>
            <person name="Sakaizumi M."/>
            <person name="Narita T."/>
            <person name="Ohishi K."/>
            <person name="Haga S."/>
            <person name="Ohta F."/>
            <person name="Nomoto H."/>
            <person name="Nogata K."/>
            <person name="Morishita T."/>
            <person name="Endo T."/>
            <person name="Shin-I T."/>
            <person name="Takeda H."/>
            <person name="Morishita S."/>
            <person name="Kohara Y."/>
        </authorList>
    </citation>
    <scope>NUCLEOTIDE SEQUENCE [LARGE SCALE GENOMIC DNA]</scope>
    <source>
        <strain>Hd-rR</strain>
    </source>
</reference>
<evidence type="ECO:0000259" key="5">
    <source>
        <dbReference type="PROSITE" id="PS50188"/>
    </source>
</evidence>
<dbReference type="SUPFAM" id="SSF49899">
    <property type="entry name" value="Concanavalin A-like lectins/glucanases"/>
    <property type="match status" value="1"/>
</dbReference>
<dbReference type="InterPro" id="IPR043136">
    <property type="entry name" value="B30.2/SPRY_sf"/>
</dbReference>
<dbReference type="InterPro" id="IPR001870">
    <property type="entry name" value="B30.2/SPRY"/>
</dbReference>
<sequence>MQDSWFQSAEQEQDCWEGEVADTCTVKVPPHNDRLQAVRDGDRGGPGRSRPGGNGPEAGSVRSMKAPLDRNPPKENRKVTVMEKSQIYSDHPDRFTDCFQVLSRESLTGRCYWEVERRGKYVYIAVTYKNISRSGDESLFGFNDKSWALDCSPDRFSFYHNGIKTSISAPASSRVGVYLDHRAGVLSFYSVSESMTLLHRVQTTFRRSMLNLVSSNVLVLHLKIRTWGSEKPAETIRKLSLENCPRNFPEVFIKKNSLHRCSLD</sequence>
<reference evidence="6" key="4">
    <citation type="submission" date="2025-09" db="UniProtKB">
        <authorList>
            <consortium name="Ensembl"/>
        </authorList>
    </citation>
    <scope>IDENTIFICATION</scope>
    <source>
        <strain evidence="6">HNI</strain>
    </source>
</reference>
<dbReference type="Proteomes" id="UP000265180">
    <property type="component" value="Chromosome 17"/>
</dbReference>
<feature type="compositionally biased region" description="Basic and acidic residues" evidence="4">
    <location>
        <begin position="30"/>
        <end position="45"/>
    </location>
</feature>
<reference evidence="6 7" key="2">
    <citation type="submission" date="2017-04" db="EMBL/GenBank/DDBJ databases">
        <title>CpG methylation of centromeres and impact of large insertions on vertebrate speciation.</title>
        <authorList>
            <person name="Ichikawa K."/>
            <person name="Yoshimura J."/>
            <person name="Morishita S."/>
        </authorList>
    </citation>
    <scope>NUCLEOTIDE SEQUENCE</scope>
    <source>
        <strain evidence="6 7">HNI</strain>
    </source>
</reference>
<proteinExistence type="predicted"/>
<dbReference type="PANTHER" id="PTHR25465">
    <property type="entry name" value="B-BOX DOMAIN CONTAINING"/>
    <property type="match status" value="1"/>
</dbReference>
<keyword evidence="1" id="KW-0479">Metal-binding</keyword>
<dbReference type="PANTHER" id="PTHR25465:SF5">
    <property type="entry name" value="E3 UBIQUITIN_ISG15 LIGASE TRIM25-RELATED"/>
    <property type="match status" value="1"/>
</dbReference>
<dbReference type="AlphaFoldDB" id="A0A3P9LGB7"/>
<dbReference type="PROSITE" id="PS50188">
    <property type="entry name" value="B302_SPRY"/>
    <property type="match status" value="1"/>
</dbReference>
<dbReference type="Pfam" id="PF13765">
    <property type="entry name" value="PRY"/>
    <property type="match status" value="1"/>
</dbReference>
<evidence type="ECO:0000256" key="1">
    <source>
        <dbReference type="ARBA" id="ARBA00022723"/>
    </source>
</evidence>
<name>A0A3P9LGB7_ORYLA</name>
<reference evidence="6" key="3">
    <citation type="submission" date="2025-08" db="UniProtKB">
        <authorList>
            <consortium name="Ensembl"/>
        </authorList>
    </citation>
    <scope>IDENTIFICATION</scope>
    <source>
        <strain evidence="6">HNI</strain>
    </source>
</reference>
<dbReference type="InterPro" id="IPR006574">
    <property type="entry name" value="PRY"/>
</dbReference>
<evidence type="ECO:0000256" key="3">
    <source>
        <dbReference type="ARBA" id="ARBA00022833"/>
    </source>
</evidence>
<evidence type="ECO:0000313" key="7">
    <source>
        <dbReference type="Proteomes" id="UP000265180"/>
    </source>
</evidence>
<feature type="domain" description="B30.2/SPRY" evidence="5">
    <location>
        <begin position="46"/>
        <end position="231"/>
    </location>
</feature>
<dbReference type="InterPro" id="IPR003877">
    <property type="entry name" value="SPRY_dom"/>
</dbReference>
<dbReference type="Pfam" id="PF00622">
    <property type="entry name" value="SPRY"/>
    <property type="match status" value="1"/>
</dbReference>
<keyword evidence="2" id="KW-0863">Zinc-finger</keyword>
<dbReference type="CDD" id="cd16040">
    <property type="entry name" value="SPRY_PRY_SNTX"/>
    <property type="match status" value="1"/>
</dbReference>
<feature type="region of interest" description="Disordered" evidence="4">
    <location>
        <begin position="26"/>
        <end position="76"/>
    </location>
</feature>
<dbReference type="GO" id="GO:0008270">
    <property type="term" value="F:zinc ion binding"/>
    <property type="evidence" value="ECO:0007669"/>
    <property type="project" value="UniProtKB-KW"/>
</dbReference>
<evidence type="ECO:0000256" key="4">
    <source>
        <dbReference type="SAM" id="MobiDB-lite"/>
    </source>
</evidence>
<accession>A0A3P9LGB7</accession>
<dbReference type="Ensembl" id="ENSORLT00020028968.1">
    <property type="protein sequence ID" value="ENSORLP00020019756.1"/>
    <property type="gene ID" value="ENSORLG00020020753.1"/>
</dbReference>